<dbReference type="EMBL" id="KZ858971">
    <property type="protein sequence ID" value="RDW26939.1"/>
    <property type="molecule type" value="Genomic_DNA"/>
</dbReference>
<keyword evidence="2 5" id="KW-0560">Oxidoreductase</keyword>
<dbReference type="FunFam" id="3.40.309.10:FF:000001">
    <property type="entry name" value="Mitochondrial aldehyde dehydrogenase 2"/>
    <property type="match status" value="1"/>
</dbReference>
<proteinExistence type="inferred from homology"/>
<dbReference type="InterPro" id="IPR016161">
    <property type="entry name" value="Ald_DH/histidinol_DH"/>
</dbReference>
<comment type="similarity">
    <text evidence="1 5">Belongs to the aldehyde dehydrogenase family.</text>
</comment>
<dbReference type="FunFam" id="3.40.605.10:FF:000011">
    <property type="entry name" value="ALD5p Mitochondrial aldehyde dehydrogenase"/>
    <property type="match status" value="1"/>
</dbReference>
<feature type="active site" evidence="4">
    <location>
        <position position="263"/>
    </location>
</feature>
<dbReference type="GO" id="GO:0005739">
    <property type="term" value="C:mitochondrion"/>
    <property type="evidence" value="ECO:0007669"/>
    <property type="project" value="UniProtKB-ARBA"/>
</dbReference>
<dbReference type="OrthoDB" id="310895at2759"/>
<dbReference type="InterPro" id="IPR016160">
    <property type="entry name" value="Ald_DH_CS_CYS"/>
</dbReference>
<dbReference type="Proteomes" id="UP000256601">
    <property type="component" value="Unassembled WGS sequence"/>
</dbReference>
<dbReference type="EMBL" id="CP017555">
    <property type="protein sequence ID" value="AOW02266.1"/>
    <property type="molecule type" value="Genomic_DNA"/>
</dbReference>
<feature type="domain" description="Aldehyde dehydrogenase" evidence="6">
    <location>
        <begin position="27"/>
        <end position="486"/>
    </location>
</feature>
<protein>
    <submittedName>
        <fullName evidence="8">Aldehyde dehydrogenase domain-containing protein</fullName>
    </submittedName>
</protein>
<dbReference type="OMA" id="GQLIMQY"/>
<dbReference type="eggNOG" id="KOG2450">
    <property type="taxonomic scope" value="Eukaryota"/>
</dbReference>
<reference evidence="7 9" key="1">
    <citation type="journal article" date="2016" name="PLoS ONE">
        <title>Sequence Assembly of Yarrowia lipolytica Strain W29/CLIB89 Shows Transposable Element Diversity.</title>
        <authorList>
            <person name="Magnan C."/>
            <person name="Yu J."/>
            <person name="Chang I."/>
            <person name="Jahn E."/>
            <person name="Kanomata Y."/>
            <person name="Wu J."/>
            <person name="Zeller M."/>
            <person name="Oakes M."/>
            <person name="Baldi P."/>
            <person name="Sandmeyer S."/>
        </authorList>
    </citation>
    <scope>NUCLEOTIDE SEQUENCE [LARGE SCALE GENOMIC DNA]</scope>
    <source>
        <strain evidence="7">CLIB89</strain>
        <strain evidence="9">CLIB89(W29)</strain>
    </source>
</reference>
<dbReference type="KEGG" id="yli:2909058"/>
<dbReference type="GO" id="GO:0004029">
    <property type="term" value="F:aldehyde dehydrogenase (NAD+) activity"/>
    <property type="evidence" value="ECO:0007669"/>
    <property type="project" value="UniProtKB-ARBA"/>
</dbReference>
<dbReference type="Pfam" id="PF00171">
    <property type="entry name" value="Aldedh"/>
    <property type="match status" value="1"/>
</dbReference>
<evidence type="ECO:0000313" key="7">
    <source>
        <dbReference type="EMBL" id="AOW02266.1"/>
    </source>
</evidence>
<dbReference type="InterPro" id="IPR029510">
    <property type="entry name" value="Ald_DH_CS_GLU"/>
</dbReference>
<evidence type="ECO:0000313" key="8">
    <source>
        <dbReference type="EMBL" id="RDW26939.1"/>
    </source>
</evidence>
<dbReference type="VEuPathDB" id="FungiDB:YALI1_C04093g"/>
<dbReference type="Gene3D" id="3.40.309.10">
    <property type="entry name" value="Aldehyde Dehydrogenase, Chain A, domain 2"/>
    <property type="match status" value="1"/>
</dbReference>
<dbReference type="SUPFAM" id="SSF53720">
    <property type="entry name" value="ALDH-like"/>
    <property type="match status" value="1"/>
</dbReference>
<dbReference type="GeneID" id="2909058"/>
<dbReference type="GO" id="GO:0019413">
    <property type="term" value="P:acetate biosynthetic process"/>
    <property type="evidence" value="ECO:0007669"/>
    <property type="project" value="UniProtKB-ARBA"/>
</dbReference>
<evidence type="ECO:0000256" key="2">
    <source>
        <dbReference type="ARBA" id="ARBA00023002"/>
    </source>
</evidence>
<dbReference type="AlphaFoldDB" id="A0A1D8N9F3"/>
<evidence type="ECO:0000313" key="9">
    <source>
        <dbReference type="Proteomes" id="UP000182444"/>
    </source>
</evidence>
<organism evidence="7 9">
    <name type="scientific">Yarrowia lipolytica</name>
    <name type="common">Candida lipolytica</name>
    <dbReference type="NCBI Taxonomy" id="4952"/>
    <lineage>
        <taxon>Eukaryota</taxon>
        <taxon>Fungi</taxon>
        <taxon>Dikarya</taxon>
        <taxon>Ascomycota</taxon>
        <taxon>Saccharomycotina</taxon>
        <taxon>Dipodascomycetes</taxon>
        <taxon>Dipodascales</taxon>
        <taxon>Dipodascales incertae sedis</taxon>
        <taxon>Yarrowia</taxon>
    </lineage>
</organism>
<evidence type="ECO:0000256" key="4">
    <source>
        <dbReference type="PROSITE-ProRule" id="PRU10007"/>
    </source>
</evidence>
<keyword evidence="3" id="KW-0520">NAD</keyword>
<sequence length="496" mass="53298">MSLFSKLTLANGLEVDQPTGLFINGEFVAAKSGKTFETINPTTEEVICSVSEADEEDVNAAVDAAAAAFKTWGFKTAPSARGAALFKLADLIERDLDIIAAIETTDNGKVYAHAKGDVALVVKVIRFYAGYADKIYGDVIHGNDGHFSYTRKEPIGVCGQIIPWNFPLVMWSWKIAPALATGNTVVLKSAESTPLSALYAAKLAQEAGIPAGVLNIVSGYGKVGALMTNHPKIRKVAFTGSTATGKQVLKGAALSNLKKISLELGGKSPNIIFDDANLPNAISWAALGIFFNSGEVCAAASRLYVQEGVYHEVVAALKQRAEALVVGDPFDQQTFQGAQTSKIQFDRVMSFIEAGKAEGATLLTGGCRAKDKGYFIRPTVFTDVKKDMKIVQEEIFGPVVVVTKFKTLEEVIELANDSEYGLAAGVHTQDISRAHYLAENLHAGTVWVNTYNSFHISLPFGGFNQSGFGKEMGKDGLDSYIQTKAVRIMFDQAKLQ</sequence>
<dbReference type="InterPro" id="IPR016163">
    <property type="entry name" value="Ald_DH_C"/>
</dbReference>
<dbReference type="PROSITE" id="PS00687">
    <property type="entry name" value="ALDEHYDE_DEHYDR_GLU"/>
    <property type="match status" value="1"/>
</dbReference>
<dbReference type="VEuPathDB" id="FungiDB:YALI0_C03025g"/>
<dbReference type="PANTHER" id="PTHR11699">
    <property type="entry name" value="ALDEHYDE DEHYDROGENASE-RELATED"/>
    <property type="match status" value="1"/>
</dbReference>
<name>A0A1D8N9F3_YARLL</name>
<gene>
    <name evidence="8" type="ORF">B0I71DRAFT_173913</name>
    <name evidence="7" type="ORF">YALI1_C04093g</name>
</gene>
<evidence type="ECO:0000256" key="5">
    <source>
        <dbReference type="RuleBase" id="RU003345"/>
    </source>
</evidence>
<evidence type="ECO:0000259" key="6">
    <source>
        <dbReference type="Pfam" id="PF00171"/>
    </source>
</evidence>
<dbReference type="CDD" id="cd07091">
    <property type="entry name" value="ALDH_F1-2_Ald2-like"/>
    <property type="match status" value="1"/>
</dbReference>
<dbReference type="RefSeq" id="XP_501383.1">
    <property type="nucleotide sequence ID" value="XM_501383.1"/>
</dbReference>
<reference evidence="8 10" key="2">
    <citation type="submission" date="2018-07" db="EMBL/GenBank/DDBJ databases">
        <title>Draft Genome Assemblies for Five Robust Yarrowia lipolytica Strains Exhibiting High Lipid Production and Pentose Sugar Utilization and Sugar Alcohol Secretion from Undetoxified Lignocellulosic Biomass Hydrolysates.</title>
        <authorList>
            <consortium name="DOE Joint Genome Institute"/>
            <person name="Walker C."/>
            <person name="Ryu S."/>
            <person name="Na H."/>
            <person name="Zane M."/>
            <person name="LaButti K."/>
            <person name="Lipzen A."/>
            <person name="Haridas S."/>
            <person name="Barry K."/>
            <person name="Grigoriev I.V."/>
            <person name="Quarterman J."/>
            <person name="Slininger P."/>
            <person name="Dien B."/>
            <person name="Trinh C.T."/>
        </authorList>
    </citation>
    <scope>NUCLEOTIDE SEQUENCE [LARGE SCALE GENOMIC DNA]</scope>
    <source>
        <strain evidence="8 10">YB392</strain>
    </source>
</reference>
<dbReference type="InterPro" id="IPR016162">
    <property type="entry name" value="Ald_DH_N"/>
</dbReference>
<dbReference type="PROSITE" id="PS00070">
    <property type="entry name" value="ALDEHYDE_DEHYDR_CYS"/>
    <property type="match status" value="1"/>
</dbReference>
<evidence type="ECO:0000256" key="3">
    <source>
        <dbReference type="ARBA" id="ARBA00023027"/>
    </source>
</evidence>
<dbReference type="InterPro" id="IPR015590">
    <property type="entry name" value="Aldehyde_DH_dom"/>
</dbReference>
<evidence type="ECO:0000313" key="10">
    <source>
        <dbReference type="Proteomes" id="UP000256601"/>
    </source>
</evidence>
<dbReference type="Proteomes" id="UP000182444">
    <property type="component" value="Chromosome 1C"/>
</dbReference>
<evidence type="ECO:0000256" key="1">
    <source>
        <dbReference type="ARBA" id="ARBA00009986"/>
    </source>
</evidence>
<dbReference type="Gene3D" id="3.40.605.10">
    <property type="entry name" value="Aldehyde Dehydrogenase, Chain A, domain 1"/>
    <property type="match status" value="1"/>
</dbReference>
<accession>A0A1D8N9F3</accession>